<protein>
    <submittedName>
        <fullName evidence="2">Uncharacterized protein</fullName>
    </submittedName>
</protein>
<dbReference type="InterPro" id="IPR020376">
    <property type="entry name" value="Uncharacterised_F46C5.1"/>
</dbReference>
<reference evidence="3" key="1">
    <citation type="submission" date="2022-10" db="EMBL/GenBank/DDBJ databases">
        <title>Genome assembly of Pristionchus species.</title>
        <authorList>
            <person name="Yoshida K."/>
            <person name="Sommer R.J."/>
        </authorList>
    </citation>
    <scope>NUCLEOTIDE SEQUENCE [LARGE SCALE GENOMIC DNA]</scope>
    <source>
        <strain evidence="3">RS5460</strain>
    </source>
</reference>
<feature type="signal peptide" evidence="1">
    <location>
        <begin position="1"/>
        <end position="22"/>
    </location>
</feature>
<sequence>AMQPLSNTVLVLLLLLLPVTLSSPLNDLYKRAIERRETILEDKLINLIRSSVPSGIDAALPKIAEYETFKQSPEANFIHDGNGKLHFRQFRRINLNTVMSSRSGV</sequence>
<dbReference type="AlphaFoldDB" id="A0AAN4ZEW6"/>
<evidence type="ECO:0000313" key="3">
    <source>
        <dbReference type="Proteomes" id="UP001328107"/>
    </source>
</evidence>
<keyword evidence="1" id="KW-0732">Signal</keyword>
<dbReference type="Pfam" id="PF17351">
    <property type="entry name" value="DUF5380"/>
    <property type="match status" value="1"/>
</dbReference>
<organism evidence="2 3">
    <name type="scientific">Pristionchus mayeri</name>
    <dbReference type="NCBI Taxonomy" id="1317129"/>
    <lineage>
        <taxon>Eukaryota</taxon>
        <taxon>Metazoa</taxon>
        <taxon>Ecdysozoa</taxon>
        <taxon>Nematoda</taxon>
        <taxon>Chromadorea</taxon>
        <taxon>Rhabditida</taxon>
        <taxon>Rhabditina</taxon>
        <taxon>Diplogasteromorpha</taxon>
        <taxon>Diplogasteroidea</taxon>
        <taxon>Neodiplogasteridae</taxon>
        <taxon>Pristionchus</taxon>
    </lineage>
</organism>
<comment type="caution">
    <text evidence="2">The sequence shown here is derived from an EMBL/GenBank/DDBJ whole genome shotgun (WGS) entry which is preliminary data.</text>
</comment>
<gene>
    <name evidence="2" type="ORF">PMAYCL1PPCAC_06595</name>
</gene>
<evidence type="ECO:0000256" key="1">
    <source>
        <dbReference type="SAM" id="SignalP"/>
    </source>
</evidence>
<dbReference type="Proteomes" id="UP001328107">
    <property type="component" value="Unassembled WGS sequence"/>
</dbReference>
<feature type="chain" id="PRO_5042944932" evidence="1">
    <location>
        <begin position="23"/>
        <end position="105"/>
    </location>
</feature>
<feature type="non-terminal residue" evidence="2">
    <location>
        <position position="1"/>
    </location>
</feature>
<evidence type="ECO:0000313" key="2">
    <source>
        <dbReference type="EMBL" id="GMR36400.1"/>
    </source>
</evidence>
<name>A0AAN4ZEW6_9BILA</name>
<proteinExistence type="predicted"/>
<dbReference type="EMBL" id="BTRK01000002">
    <property type="protein sequence ID" value="GMR36400.1"/>
    <property type="molecule type" value="Genomic_DNA"/>
</dbReference>
<keyword evidence="3" id="KW-1185">Reference proteome</keyword>
<accession>A0AAN4ZEW6</accession>